<organism evidence="1 2">
    <name type="scientific">Leptotrombidium deliense</name>
    <dbReference type="NCBI Taxonomy" id="299467"/>
    <lineage>
        <taxon>Eukaryota</taxon>
        <taxon>Metazoa</taxon>
        <taxon>Ecdysozoa</taxon>
        <taxon>Arthropoda</taxon>
        <taxon>Chelicerata</taxon>
        <taxon>Arachnida</taxon>
        <taxon>Acari</taxon>
        <taxon>Acariformes</taxon>
        <taxon>Trombidiformes</taxon>
        <taxon>Prostigmata</taxon>
        <taxon>Anystina</taxon>
        <taxon>Parasitengona</taxon>
        <taxon>Trombiculoidea</taxon>
        <taxon>Trombiculidae</taxon>
        <taxon>Leptotrombidium</taxon>
    </lineage>
</organism>
<protein>
    <submittedName>
        <fullName evidence="1">Uncharacterized protein</fullName>
    </submittedName>
</protein>
<dbReference type="AlphaFoldDB" id="A0A443SPW1"/>
<sequence length="147" mass="16585">MSWNTNGNSIASHSILQQQSVGQELKNLLDAAFKLNDVTANSNKTKFAIILKNLRIEIERQLGVITMQWSHFDIDSKDVATLHEWNVRPHQRAKTIGFISCEARLNSFADWPEVAAVKPEGLADAGFFYVGKKSNLFLVLNVFQFGY</sequence>
<dbReference type="InterPro" id="IPR001370">
    <property type="entry name" value="BIR_rpt"/>
</dbReference>
<accession>A0A443SPW1</accession>
<dbReference type="SUPFAM" id="SSF57924">
    <property type="entry name" value="Inhibitor of apoptosis (IAP) repeat"/>
    <property type="match status" value="1"/>
</dbReference>
<dbReference type="PROSITE" id="PS50143">
    <property type="entry name" value="BIR_REPEAT_2"/>
    <property type="match status" value="1"/>
</dbReference>
<reference evidence="1 2" key="1">
    <citation type="journal article" date="2018" name="Gigascience">
        <title>Genomes of trombidid mites reveal novel predicted allergens and laterally-transferred genes associated with secondary metabolism.</title>
        <authorList>
            <person name="Dong X."/>
            <person name="Chaisiri K."/>
            <person name="Xia D."/>
            <person name="Armstrong S.D."/>
            <person name="Fang Y."/>
            <person name="Donnelly M.J."/>
            <person name="Kadowaki T."/>
            <person name="McGarry J.W."/>
            <person name="Darby A.C."/>
            <person name="Makepeace B.L."/>
        </authorList>
    </citation>
    <scope>NUCLEOTIDE SEQUENCE [LARGE SCALE GENOMIC DNA]</scope>
    <source>
        <strain evidence="1">UoL-UT</strain>
    </source>
</reference>
<dbReference type="VEuPathDB" id="VectorBase:LDEU002475"/>
<dbReference type="OrthoDB" id="6428517at2759"/>
<name>A0A443SPW1_9ACAR</name>
<keyword evidence="2" id="KW-1185">Reference proteome</keyword>
<gene>
    <name evidence="1" type="ORF">B4U80_12715</name>
</gene>
<dbReference type="Gene3D" id="1.10.1170.10">
    <property type="entry name" value="Inhibitor Of Apoptosis Protein (2mihbC-IAP-1), Chain A"/>
    <property type="match status" value="1"/>
</dbReference>
<comment type="caution">
    <text evidence="1">The sequence shown here is derived from an EMBL/GenBank/DDBJ whole genome shotgun (WGS) entry which is preliminary data.</text>
</comment>
<evidence type="ECO:0000313" key="2">
    <source>
        <dbReference type="Proteomes" id="UP000288716"/>
    </source>
</evidence>
<dbReference type="Proteomes" id="UP000288716">
    <property type="component" value="Unassembled WGS sequence"/>
</dbReference>
<evidence type="ECO:0000313" key="1">
    <source>
        <dbReference type="EMBL" id="RWS29566.1"/>
    </source>
</evidence>
<dbReference type="EMBL" id="NCKV01000856">
    <property type="protein sequence ID" value="RWS29566.1"/>
    <property type="molecule type" value="Genomic_DNA"/>
</dbReference>
<proteinExistence type="predicted"/>